<accession>A0A5N5FFJ7</accession>
<reference evidence="2 3" key="1">
    <citation type="submission" date="2019-09" db="EMBL/GenBank/DDBJ databases">
        <authorList>
            <person name="Ou C."/>
        </authorList>
    </citation>
    <scope>NUCLEOTIDE SEQUENCE [LARGE SCALE GENOMIC DNA]</scope>
    <source>
        <strain evidence="2">S2</strain>
        <tissue evidence="2">Leaf</tissue>
    </source>
</reference>
<comment type="caution">
    <text evidence="2">The sequence shown here is derived from an EMBL/GenBank/DDBJ whole genome shotgun (WGS) entry which is preliminary data.</text>
</comment>
<protein>
    <submittedName>
        <fullName evidence="2">Uncharacterized protein</fullName>
    </submittedName>
</protein>
<dbReference type="Proteomes" id="UP000327157">
    <property type="component" value="Chromosome 10"/>
</dbReference>
<evidence type="ECO:0000313" key="3">
    <source>
        <dbReference type="Proteomes" id="UP000327157"/>
    </source>
</evidence>
<sequence>MAFTGLSSLLYLLFLGSLLCSFHLCLASSRLLELKKPSTMQFLGSDSSSSAVQSSFPAPFTFNSQMEPTVPYFKEPMVQQLPSLHENINFLHPFPGFPTIPKIPSIPPFPFPTMPSVNNPFAPLRPPVLAKISGPVIPTKEATTNP</sequence>
<name>A0A5N5FFJ7_9ROSA</name>
<dbReference type="AlphaFoldDB" id="A0A5N5FFJ7"/>
<reference evidence="3" key="2">
    <citation type="submission" date="2019-10" db="EMBL/GenBank/DDBJ databases">
        <title>A de novo genome assembly of a pear dwarfing rootstock.</title>
        <authorList>
            <person name="Wang F."/>
            <person name="Wang J."/>
            <person name="Li S."/>
            <person name="Zhang Y."/>
            <person name="Fang M."/>
            <person name="Ma L."/>
            <person name="Zhao Y."/>
            <person name="Jiang S."/>
        </authorList>
    </citation>
    <scope>NUCLEOTIDE SEQUENCE [LARGE SCALE GENOMIC DNA]</scope>
</reference>
<organism evidence="2 3">
    <name type="scientific">Pyrus ussuriensis x Pyrus communis</name>
    <dbReference type="NCBI Taxonomy" id="2448454"/>
    <lineage>
        <taxon>Eukaryota</taxon>
        <taxon>Viridiplantae</taxon>
        <taxon>Streptophyta</taxon>
        <taxon>Embryophyta</taxon>
        <taxon>Tracheophyta</taxon>
        <taxon>Spermatophyta</taxon>
        <taxon>Magnoliopsida</taxon>
        <taxon>eudicotyledons</taxon>
        <taxon>Gunneridae</taxon>
        <taxon>Pentapetalae</taxon>
        <taxon>rosids</taxon>
        <taxon>fabids</taxon>
        <taxon>Rosales</taxon>
        <taxon>Rosaceae</taxon>
        <taxon>Amygdaloideae</taxon>
        <taxon>Maleae</taxon>
        <taxon>Pyrus</taxon>
    </lineage>
</organism>
<keyword evidence="1" id="KW-0732">Signal</keyword>
<keyword evidence="3" id="KW-1185">Reference proteome</keyword>
<reference evidence="2 3" key="3">
    <citation type="submission" date="2019-11" db="EMBL/GenBank/DDBJ databases">
        <title>A de novo genome assembly of a pear dwarfing rootstock.</title>
        <authorList>
            <person name="Wang F."/>
            <person name="Wang J."/>
            <person name="Li S."/>
            <person name="Zhang Y."/>
            <person name="Fang M."/>
            <person name="Ma L."/>
            <person name="Zhao Y."/>
            <person name="Jiang S."/>
        </authorList>
    </citation>
    <scope>NUCLEOTIDE SEQUENCE [LARGE SCALE GENOMIC DNA]</scope>
    <source>
        <strain evidence="2">S2</strain>
        <tissue evidence="2">Leaf</tissue>
    </source>
</reference>
<feature type="signal peptide" evidence="1">
    <location>
        <begin position="1"/>
        <end position="27"/>
    </location>
</feature>
<gene>
    <name evidence="2" type="ORF">D8674_002618</name>
</gene>
<feature type="chain" id="PRO_5024295905" evidence="1">
    <location>
        <begin position="28"/>
        <end position="146"/>
    </location>
</feature>
<dbReference type="EMBL" id="SMOL01000695">
    <property type="protein sequence ID" value="KAB2601613.1"/>
    <property type="molecule type" value="Genomic_DNA"/>
</dbReference>
<evidence type="ECO:0000313" key="2">
    <source>
        <dbReference type="EMBL" id="KAB2601613.1"/>
    </source>
</evidence>
<proteinExistence type="predicted"/>
<evidence type="ECO:0000256" key="1">
    <source>
        <dbReference type="SAM" id="SignalP"/>
    </source>
</evidence>